<sequence length="193" mass="21865">MEKGGYLEVEAENFHKKSNNGTKREWYVRSNNDNIPFSGDTIENHSATASKNAYIEALPDTRVTHDDELIAGENFFPVSGTGGIVSYKVKINTPGIYYVWALAYSTGTEDNGLHVGVNGEWPERGARMQWCEGKDRWTWSSAQRVPENHCGVPKAITLNFEKAGDYVISFSMREDGFEFDKWILVKDKEFIPE</sequence>
<protein>
    <recommendedName>
        <fullName evidence="3">Gylcosyl hydrolase 115 C-terminal domain-containing protein</fullName>
    </recommendedName>
</protein>
<evidence type="ECO:0008006" key="3">
    <source>
        <dbReference type="Google" id="ProtNLM"/>
    </source>
</evidence>
<dbReference type="OrthoDB" id="266054at2"/>
<keyword evidence="2" id="KW-1185">Reference proteome</keyword>
<dbReference type="EMBL" id="CP025791">
    <property type="protein sequence ID" value="AUP81683.1"/>
    <property type="molecule type" value="Genomic_DNA"/>
</dbReference>
<organism evidence="1 2">
    <name type="scientific">Flavivirga eckloniae</name>
    <dbReference type="NCBI Taxonomy" id="1803846"/>
    <lineage>
        <taxon>Bacteria</taxon>
        <taxon>Pseudomonadati</taxon>
        <taxon>Bacteroidota</taxon>
        <taxon>Flavobacteriia</taxon>
        <taxon>Flavobacteriales</taxon>
        <taxon>Flavobacteriaceae</taxon>
        <taxon>Flavivirga</taxon>
    </lineage>
</organism>
<dbReference type="KEGG" id="fek:C1H87_18535"/>
<dbReference type="AlphaFoldDB" id="A0A2K9PXC1"/>
<evidence type="ECO:0000313" key="1">
    <source>
        <dbReference type="EMBL" id="AUP81683.1"/>
    </source>
</evidence>
<dbReference type="Gene3D" id="2.60.120.1620">
    <property type="match status" value="1"/>
</dbReference>
<evidence type="ECO:0000313" key="2">
    <source>
        <dbReference type="Proteomes" id="UP000235826"/>
    </source>
</evidence>
<proteinExistence type="predicted"/>
<gene>
    <name evidence="1" type="ORF">C1H87_18535</name>
</gene>
<reference evidence="1 2" key="1">
    <citation type="submission" date="2018-01" db="EMBL/GenBank/DDBJ databases">
        <title>Complete genome sequence of Flavivirga eckloniae ECD14 isolated from seaweed Ecklonia cava.</title>
        <authorList>
            <person name="Lee J.H."/>
            <person name="Baik K.S."/>
            <person name="Seong C.N."/>
        </authorList>
    </citation>
    <scope>NUCLEOTIDE SEQUENCE [LARGE SCALE GENOMIC DNA]</scope>
    <source>
        <strain evidence="1 2">ECD14</strain>
    </source>
</reference>
<accession>A0A2K9PXC1</accession>
<dbReference type="Proteomes" id="UP000235826">
    <property type="component" value="Chromosome"/>
</dbReference>
<name>A0A2K9PXC1_9FLAO</name>